<evidence type="ECO:0000313" key="3">
    <source>
        <dbReference type="Proteomes" id="UP000821837"/>
    </source>
</evidence>
<reference evidence="2" key="1">
    <citation type="journal article" date="2020" name="Cell">
        <title>Large-Scale Comparative Analyses of Tick Genomes Elucidate Their Genetic Diversity and Vector Capacities.</title>
        <authorList>
            <consortium name="Tick Genome and Microbiome Consortium (TIGMIC)"/>
            <person name="Jia N."/>
            <person name="Wang J."/>
            <person name="Shi W."/>
            <person name="Du L."/>
            <person name="Sun Y."/>
            <person name="Zhan W."/>
            <person name="Jiang J.F."/>
            <person name="Wang Q."/>
            <person name="Zhang B."/>
            <person name="Ji P."/>
            <person name="Bell-Sakyi L."/>
            <person name="Cui X.M."/>
            <person name="Yuan T.T."/>
            <person name="Jiang B.G."/>
            <person name="Yang W.F."/>
            <person name="Lam T.T."/>
            <person name="Chang Q.C."/>
            <person name="Ding S.J."/>
            <person name="Wang X.J."/>
            <person name="Zhu J.G."/>
            <person name="Ruan X.D."/>
            <person name="Zhao L."/>
            <person name="Wei J.T."/>
            <person name="Ye R.Z."/>
            <person name="Que T.C."/>
            <person name="Du C.H."/>
            <person name="Zhou Y.H."/>
            <person name="Cheng J.X."/>
            <person name="Dai P.F."/>
            <person name="Guo W.B."/>
            <person name="Han X.H."/>
            <person name="Huang E.J."/>
            <person name="Li L.F."/>
            <person name="Wei W."/>
            <person name="Gao Y.C."/>
            <person name="Liu J.Z."/>
            <person name="Shao H.Z."/>
            <person name="Wang X."/>
            <person name="Wang C.C."/>
            <person name="Yang T.C."/>
            <person name="Huo Q.B."/>
            <person name="Li W."/>
            <person name="Chen H.Y."/>
            <person name="Chen S.E."/>
            <person name="Zhou L.G."/>
            <person name="Ni X.B."/>
            <person name="Tian J.H."/>
            <person name="Sheng Y."/>
            <person name="Liu T."/>
            <person name="Pan Y.S."/>
            <person name="Xia L.Y."/>
            <person name="Li J."/>
            <person name="Zhao F."/>
            <person name="Cao W.C."/>
        </authorList>
    </citation>
    <scope>NUCLEOTIDE SEQUENCE</scope>
    <source>
        <strain evidence="2">Rsan-2018</strain>
    </source>
</reference>
<feature type="region of interest" description="Disordered" evidence="1">
    <location>
        <begin position="17"/>
        <end position="43"/>
    </location>
</feature>
<organism evidence="2 3">
    <name type="scientific">Rhipicephalus sanguineus</name>
    <name type="common">Brown dog tick</name>
    <name type="synonym">Ixodes sanguineus</name>
    <dbReference type="NCBI Taxonomy" id="34632"/>
    <lineage>
        <taxon>Eukaryota</taxon>
        <taxon>Metazoa</taxon>
        <taxon>Ecdysozoa</taxon>
        <taxon>Arthropoda</taxon>
        <taxon>Chelicerata</taxon>
        <taxon>Arachnida</taxon>
        <taxon>Acari</taxon>
        <taxon>Parasitiformes</taxon>
        <taxon>Ixodida</taxon>
        <taxon>Ixodoidea</taxon>
        <taxon>Ixodidae</taxon>
        <taxon>Rhipicephalinae</taxon>
        <taxon>Rhipicephalus</taxon>
        <taxon>Rhipicephalus</taxon>
    </lineage>
</organism>
<protein>
    <submittedName>
        <fullName evidence="2">Uncharacterized protein</fullName>
    </submittedName>
</protein>
<dbReference type="AlphaFoldDB" id="A0A9D4T4D3"/>
<reference evidence="2" key="2">
    <citation type="submission" date="2021-09" db="EMBL/GenBank/DDBJ databases">
        <authorList>
            <person name="Jia N."/>
            <person name="Wang J."/>
            <person name="Shi W."/>
            <person name="Du L."/>
            <person name="Sun Y."/>
            <person name="Zhan W."/>
            <person name="Jiang J."/>
            <person name="Wang Q."/>
            <person name="Zhang B."/>
            <person name="Ji P."/>
            <person name="Sakyi L.B."/>
            <person name="Cui X."/>
            <person name="Yuan T."/>
            <person name="Jiang B."/>
            <person name="Yang W."/>
            <person name="Lam T.T.-Y."/>
            <person name="Chang Q."/>
            <person name="Ding S."/>
            <person name="Wang X."/>
            <person name="Zhu J."/>
            <person name="Ruan X."/>
            <person name="Zhao L."/>
            <person name="Wei J."/>
            <person name="Que T."/>
            <person name="Du C."/>
            <person name="Cheng J."/>
            <person name="Dai P."/>
            <person name="Han X."/>
            <person name="Huang E."/>
            <person name="Gao Y."/>
            <person name="Liu J."/>
            <person name="Shao H."/>
            <person name="Ye R."/>
            <person name="Li L."/>
            <person name="Wei W."/>
            <person name="Wang X."/>
            <person name="Wang C."/>
            <person name="Huo Q."/>
            <person name="Li W."/>
            <person name="Guo W."/>
            <person name="Chen H."/>
            <person name="Chen S."/>
            <person name="Zhou L."/>
            <person name="Zhou L."/>
            <person name="Ni X."/>
            <person name="Tian J."/>
            <person name="Zhou Y."/>
            <person name="Sheng Y."/>
            <person name="Liu T."/>
            <person name="Pan Y."/>
            <person name="Xia L."/>
            <person name="Li J."/>
            <person name="Zhao F."/>
            <person name="Cao W."/>
        </authorList>
    </citation>
    <scope>NUCLEOTIDE SEQUENCE</scope>
    <source>
        <strain evidence="2">Rsan-2018</strain>
        <tissue evidence="2">Larvae</tissue>
    </source>
</reference>
<feature type="compositionally biased region" description="Basic and acidic residues" evidence="1">
    <location>
        <begin position="33"/>
        <end position="43"/>
    </location>
</feature>
<evidence type="ECO:0000313" key="2">
    <source>
        <dbReference type="EMBL" id="KAH7969674.1"/>
    </source>
</evidence>
<keyword evidence="3" id="KW-1185">Reference proteome</keyword>
<accession>A0A9D4T4D3</accession>
<proteinExistence type="predicted"/>
<evidence type="ECO:0000256" key="1">
    <source>
        <dbReference type="SAM" id="MobiDB-lite"/>
    </source>
</evidence>
<sequence length="195" mass="20422">MTLRPHRADAAVAVPGRRPRNVTCEPGVPGARHRPDGSRREGRGDVVTLVTRAAGCVETGVDSAGGSDGSTGVVEQLSDVKVGGNEPSTVLLLVSRTGATLGAIELEHCAPVVHRKGAGPSRTFSASQRLKMAARLLRWSRMSLNMAAASPPARVAGSKMAPRARRRWHTAAFAASKYNSLRPSLKSAPVFVAAS</sequence>
<gene>
    <name evidence="2" type="ORF">HPB52_021018</name>
</gene>
<dbReference type="EMBL" id="JABSTV010001248">
    <property type="protein sequence ID" value="KAH7969674.1"/>
    <property type="molecule type" value="Genomic_DNA"/>
</dbReference>
<name>A0A9D4T4D3_RHISA</name>
<dbReference type="Proteomes" id="UP000821837">
    <property type="component" value="Unassembled WGS sequence"/>
</dbReference>
<comment type="caution">
    <text evidence="2">The sequence shown here is derived from an EMBL/GenBank/DDBJ whole genome shotgun (WGS) entry which is preliminary data.</text>
</comment>